<gene>
    <name evidence="1" type="ORF">ZEAMMB73_Zm00001d032292</name>
</gene>
<proteinExistence type="predicted"/>
<organism evidence="1">
    <name type="scientific">Zea mays</name>
    <name type="common">Maize</name>
    <dbReference type="NCBI Taxonomy" id="4577"/>
    <lineage>
        <taxon>Eukaryota</taxon>
        <taxon>Viridiplantae</taxon>
        <taxon>Streptophyta</taxon>
        <taxon>Embryophyta</taxon>
        <taxon>Tracheophyta</taxon>
        <taxon>Spermatophyta</taxon>
        <taxon>Magnoliopsida</taxon>
        <taxon>Liliopsida</taxon>
        <taxon>Poales</taxon>
        <taxon>Poaceae</taxon>
        <taxon>PACMAD clade</taxon>
        <taxon>Panicoideae</taxon>
        <taxon>Andropogonodae</taxon>
        <taxon>Andropogoneae</taxon>
        <taxon>Tripsacinae</taxon>
        <taxon>Zea</taxon>
    </lineage>
</organism>
<protein>
    <submittedName>
        <fullName evidence="1">Uncharacterized protein</fullName>
    </submittedName>
</protein>
<evidence type="ECO:0000313" key="1">
    <source>
        <dbReference type="EMBL" id="ONM04780.1"/>
    </source>
</evidence>
<reference evidence="1" key="1">
    <citation type="submission" date="2015-12" db="EMBL/GenBank/DDBJ databases">
        <title>Update maize B73 reference genome by single molecule sequencing technologies.</title>
        <authorList>
            <consortium name="Maize Genome Sequencing Project"/>
            <person name="Ware D."/>
        </authorList>
    </citation>
    <scope>NUCLEOTIDE SEQUENCE [LARGE SCALE GENOMIC DNA]</scope>
    <source>
        <tissue evidence="1">Seedling</tissue>
    </source>
</reference>
<name>A0A1D6KPQ6_MAIZE</name>
<dbReference type="AlphaFoldDB" id="A0A1D6KPQ6"/>
<accession>A0A1D6KPQ6</accession>
<sequence>MMLGKRSGRRRPTRWCRCRPAARAPTNQARSPPHPD</sequence>
<dbReference type="EMBL" id="CM007647">
    <property type="protein sequence ID" value="ONM04780.1"/>
    <property type="molecule type" value="Genomic_DNA"/>
</dbReference>